<dbReference type="Proteomes" id="UP000191901">
    <property type="component" value="Chromosome"/>
</dbReference>
<dbReference type="RefSeq" id="WP_080806611.1">
    <property type="nucleotide sequence ID" value="NZ_CP021983.2"/>
</dbReference>
<dbReference type="InterPro" id="IPR002934">
    <property type="entry name" value="Polymerase_NTP_transf_dom"/>
</dbReference>
<reference evidence="3 4" key="1">
    <citation type="journal article" date="2016" name="Biochim. Biophys. Acta">
        <title>Characterization of red-shifted phycobilisomes isolated from the chlorophyll f-containing cyanobacterium Halomicronema hongdechloris.</title>
        <authorList>
            <person name="Li Y."/>
            <person name="Lin Y."/>
            <person name="Garvey C.J."/>
            <person name="Birch D."/>
            <person name="Corkery R.W."/>
            <person name="Loughlin P.C."/>
            <person name="Scheer H."/>
            <person name="Willows R.D."/>
            <person name="Chen M."/>
        </authorList>
    </citation>
    <scope>NUCLEOTIDE SEQUENCE [LARGE SCALE GENOMIC DNA]</scope>
    <source>
        <strain evidence="3 4">C2206</strain>
    </source>
</reference>
<dbReference type="CDD" id="cd05403">
    <property type="entry name" value="NT_KNTase_like"/>
    <property type="match status" value="1"/>
</dbReference>
<dbReference type="InterPro" id="IPR043519">
    <property type="entry name" value="NT_sf"/>
</dbReference>
<gene>
    <name evidence="3" type="ORF">XM38_035470</name>
</gene>
<evidence type="ECO:0000313" key="4">
    <source>
        <dbReference type="Proteomes" id="UP000191901"/>
    </source>
</evidence>
<evidence type="ECO:0000313" key="3">
    <source>
        <dbReference type="EMBL" id="ASC72589.1"/>
    </source>
</evidence>
<dbReference type="EMBL" id="CP021983">
    <property type="protein sequence ID" value="ASC72589.1"/>
    <property type="molecule type" value="Genomic_DNA"/>
</dbReference>
<dbReference type="KEGG" id="hhg:XM38_035470"/>
<dbReference type="SUPFAM" id="SSF81301">
    <property type="entry name" value="Nucleotidyltransferase"/>
    <property type="match status" value="1"/>
</dbReference>
<feature type="domain" description="Polymerase nucleotidyl transferase" evidence="2">
    <location>
        <begin position="10"/>
        <end position="72"/>
    </location>
</feature>
<feature type="region of interest" description="Disordered" evidence="1">
    <location>
        <begin position="54"/>
        <end position="74"/>
    </location>
</feature>
<dbReference type="GO" id="GO:0016779">
    <property type="term" value="F:nucleotidyltransferase activity"/>
    <property type="evidence" value="ECO:0007669"/>
    <property type="project" value="InterPro"/>
</dbReference>
<name>A0A1Z3HQJ4_9CYAN</name>
<dbReference type="InterPro" id="IPR052548">
    <property type="entry name" value="Type_VII_TA_antitoxin"/>
</dbReference>
<dbReference type="Gene3D" id="3.30.460.10">
    <property type="entry name" value="Beta Polymerase, domain 2"/>
    <property type="match status" value="1"/>
</dbReference>
<dbReference type="Pfam" id="PF01909">
    <property type="entry name" value="NTP_transf_2"/>
    <property type="match status" value="1"/>
</dbReference>
<dbReference type="PANTHER" id="PTHR33933:SF1">
    <property type="entry name" value="PROTEIN ADENYLYLTRANSFERASE MNTA-RELATED"/>
    <property type="match status" value="1"/>
</dbReference>
<proteinExistence type="predicted"/>
<accession>A0A1Z3HQJ4</accession>
<keyword evidence="4" id="KW-1185">Reference proteome</keyword>
<dbReference type="AlphaFoldDB" id="A0A1Z3HQJ4"/>
<organism evidence="3 4">
    <name type="scientific">Halomicronema hongdechloris C2206</name>
    <dbReference type="NCBI Taxonomy" id="1641165"/>
    <lineage>
        <taxon>Bacteria</taxon>
        <taxon>Bacillati</taxon>
        <taxon>Cyanobacteriota</taxon>
        <taxon>Cyanophyceae</taxon>
        <taxon>Nodosilineales</taxon>
        <taxon>Nodosilineaceae</taxon>
        <taxon>Halomicronema</taxon>
    </lineage>
</organism>
<evidence type="ECO:0000259" key="2">
    <source>
        <dbReference type="Pfam" id="PF01909"/>
    </source>
</evidence>
<sequence>MNPTLQPILNQLKQDLTTLYGDRLSHLTLFGSQARGDSEPESDIDVLVVLRSRSVSEGESPSDCGAESPVNPGEEIKRTGKIVADLSLHHDVVISCLFMDETHYQTRNSALLRNIREEGVLL</sequence>
<dbReference type="STRING" id="1641165.XM38_05700"/>
<dbReference type="OrthoDB" id="463845at2"/>
<dbReference type="PANTHER" id="PTHR33933">
    <property type="entry name" value="NUCLEOTIDYLTRANSFERASE"/>
    <property type="match status" value="1"/>
</dbReference>
<protein>
    <recommendedName>
        <fullName evidence="2">Polymerase nucleotidyl transferase domain-containing protein</fullName>
    </recommendedName>
</protein>
<evidence type="ECO:0000256" key="1">
    <source>
        <dbReference type="SAM" id="MobiDB-lite"/>
    </source>
</evidence>